<protein>
    <submittedName>
        <fullName evidence="1">DUF1684 domain-containing protein</fullName>
    </submittedName>
</protein>
<dbReference type="PANTHER" id="PTHR41913">
    <property type="entry name" value="DUF1684 DOMAIN-CONTAINING PROTEIN"/>
    <property type="match status" value="1"/>
</dbReference>
<organism evidence="1 2">
    <name type="scientific">Agrococcus citreus</name>
    <dbReference type="NCBI Taxonomy" id="84643"/>
    <lineage>
        <taxon>Bacteria</taxon>
        <taxon>Bacillati</taxon>
        <taxon>Actinomycetota</taxon>
        <taxon>Actinomycetes</taxon>
        <taxon>Micrococcales</taxon>
        <taxon>Microbacteriaceae</taxon>
        <taxon>Agrococcus</taxon>
    </lineage>
</organism>
<dbReference type="RefSeq" id="WP_343917735.1">
    <property type="nucleotide sequence ID" value="NZ_BAAAKK010000001.1"/>
</dbReference>
<evidence type="ECO:0000313" key="1">
    <source>
        <dbReference type="EMBL" id="GAA1420073.1"/>
    </source>
</evidence>
<dbReference type="InterPro" id="IPR012467">
    <property type="entry name" value="DUF1684"/>
</dbReference>
<evidence type="ECO:0000313" key="2">
    <source>
        <dbReference type="Proteomes" id="UP001501266"/>
    </source>
</evidence>
<dbReference type="PANTHER" id="PTHR41913:SF1">
    <property type="entry name" value="DUF1684 DOMAIN-CONTAINING PROTEIN"/>
    <property type="match status" value="1"/>
</dbReference>
<sequence length="264" mass="28877">MDARAKTAADFEAAWQWWQEARWRLVAGPHGIAALADTVWLSGEERSVEGVAGRWRADGDAVVGAGLAGSGYERTDGAPVADAVTLRAGETLRAGDGLVRAFVREGVPALRRIDPRAERRVRLQSIAAWRPDPEWVVEAHWMPRDEPIEVEQVDGHRTTQGGAGTLDFTLLGERRSLTATRGDGELAIVFRDATGDDTGDDGAYPFRFLRPPLPDDAGRTTLDFNRSFLPPCAFSDHYVCPMPPPGNRLDLAVTAGERRPVLRD</sequence>
<accession>A0ABP4JIM2</accession>
<dbReference type="Proteomes" id="UP001501266">
    <property type="component" value="Unassembled WGS sequence"/>
</dbReference>
<proteinExistence type="predicted"/>
<reference evidence="2" key="1">
    <citation type="journal article" date="2019" name="Int. J. Syst. Evol. Microbiol.">
        <title>The Global Catalogue of Microorganisms (GCM) 10K type strain sequencing project: providing services to taxonomists for standard genome sequencing and annotation.</title>
        <authorList>
            <consortium name="The Broad Institute Genomics Platform"/>
            <consortium name="The Broad Institute Genome Sequencing Center for Infectious Disease"/>
            <person name="Wu L."/>
            <person name="Ma J."/>
        </authorList>
    </citation>
    <scope>NUCLEOTIDE SEQUENCE [LARGE SCALE GENOMIC DNA]</scope>
    <source>
        <strain evidence="2">JCM 12398</strain>
    </source>
</reference>
<dbReference type="Pfam" id="PF07920">
    <property type="entry name" value="DUF1684"/>
    <property type="match status" value="1"/>
</dbReference>
<dbReference type="EMBL" id="BAAAKK010000001">
    <property type="protein sequence ID" value="GAA1420073.1"/>
    <property type="molecule type" value="Genomic_DNA"/>
</dbReference>
<comment type="caution">
    <text evidence="1">The sequence shown here is derived from an EMBL/GenBank/DDBJ whole genome shotgun (WGS) entry which is preliminary data.</text>
</comment>
<name>A0ABP4JIM2_9MICO</name>
<gene>
    <name evidence="1" type="ORF">GCM10009640_08940</name>
</gene>
<keyword evidence="2" id="KW-1185">Reference proteome</keyword>